<dbReference type="Proteomes" id="UP000254467">
    <property type="component" value="Unassembled WGS sequence"/>
</dbReference>
<feature type="domain" description="Methyltransferase small" evidence="5">
    <location>
        <begin position="159"/>
        <end position="322"/>
    </location>
</feature>
<keyword evidence="8" id="KW-1185">Reference proteome</keyword>
<dbReference type="AlphaFoldDB" id="A0A376CHZ0"/>
<feature type="domain" description="RlmG N-terminal" evidence="6">
    <location>
        <begin position="13"/>
        <end position="140"/>
    </location>
</feature>
<evidence type="ECO:0000256" key="3">
    <source>
        <dbReference type="ARBA" id="ARBA00022603"/>
    </source>
</evidence>
<dbReference type="PROSITE" id="PS00092">
    <property type="entry name" value="N6_MTASE"/>
    <property type="match status" value="1"/>
</dbReference>
<evidence type="ECO:0000256" key="4">
    <source>
        <dbReference type="ARBA" id="ARBA00022679"/>
    </source>
</evidence>
<organism evidence="7 8">
    <name type="scientific">Corynebacterium pilosum</name>
    <dbReference type="NCBI Taxonomy" id="35756"/>
    <lineage>
        <taxon>Bacteria</taxon>
        <taxon>Bacillati</taxon>
        <taxon>Actinomycetota</taxon>
        <taxon>Actinomycetes</taxon>
        <taxon>Mycobacteriales</taxon>
        <taxon>Corynebacteriaceae</taxon>
        <taxon>Corynebacterium</taxon>
    </lineage>
</organism>
<evidence type="ECO:0000256" key="1">
    <source>
        <dbReference type="ARBA" id="ARBA00022490"/>
    </source>
</evidence>
<dbReference type="InterPro" id="IPR002052">
    <property type="entry name" value="DNA_methylase_N6_adenine_CS"/>
</dbReference>
<dbReference type="EC" id="2.1.1.174" evidence="7"/>
<gene>
    <name evidence="7" type="primary">rlmG</name>
    <name evidence="7" type="ORF">NCTC11862_00063</name>
</gene>
<dbReference type="Gene3D" id="3.40.50.150">
    <property type="entry name" value="Vaccinia Virus protein VP39"/>
    <property type="match status" value="2"/>
</dbReference>
<dbReference type="SUPFAM" id="SSF53335">
    <property type="entry name" value="S-adenosyl-L-methionine-dependent methyltransferases"/>
    <property type="match status" value="1"/>
</dbReference>
<dbReference type="CDD" id="cd02440">
    <property type="entry name" value="AdoMet_MTases"/>
    <property type="match status" value="1"/>
</dbReference>
<dbReference type="EMBL" id="UFXQ01000001">
    <property type="protein sequence ID" value="STC68091.1"/>
    <property type="molecule type" value="Genomic_DNA"/>
</dbReference>
<dbReference type="InterPro" id="IPR007848">
    <property type="entry name" value="Small_mtfrase_dom"/>
</dbReference>
<proteinExistence type="predicted"/>
<name>A0A376CHZ0_9CORY</name>
<sequence length="325" mass="34508">MRTLDALILDNTPAADTWIIVDDPTGSLLEAAPGRVISLQSDFSQAQAARAAGAEVIGDVRYDEHLSGSGSAVVVGQMPKSLERLDYVARAVAAAGFDEVTVVLGANNKHLSRGMNDVLARSFSDVRASRGRGKFRCLVASGPKPGTYEPAVRGGLVGVGGVFSGAKEDFGGQLLAEVIVDTCDHSRRFLDLGCGNGSVAKRVLEAWPQAQVLATDSDADAVVSARATLADFGDRAEVTWDDAGAQLEPGFDVIALNPPFHEGTSVDATLVQHLLDGAARLLADGGELFVVHNSHLRYRDEVQQRFARVEEVARNKRYSVLKARG</sequence>
<evidence type="ECO:0000259" key="6">
    <source>
        <dbReference type="Pfam" id="PF26049"/>
    </source>
</evidence>
<keyword evidence="3 7" id="KW-0489">Methyltransferase</keyword>
<keyword evidence="1" id="KW-0963">Cytoplasm</keyword>
<protein>
    <submittedName>
        <fullName evidence="7">Ribosomal RNA large subunit methyltransferase G</fullName>
        <ecNumber evidence="7">2.1.1.174</ecNumber>
    </submittedName>
</protein>
<keyword evidence="2" id="KW-0698">rRNA processing</keyword>
<dbReference type="PANTHER" id="PTHR47816">
    <property type="entry name" value="RIBOSOMAL RNA SMALL SUBUNIT METHYLTRANSFERASE C"/>
    <property type="match status" value="1"/>
</dbReference>
<evidence type="ECO:0000256" key="2">
    <source>
        <dbReference type="ARBA" id="ARBA00022552"/>
    </source>
</evidence>
<dbReference type="GO" id="GO:0003676">
    <property type="term" value="F:nucleic acid binding"/>
    <property type="evidence" value="ECO:0007669"/>
    <property type="project" value="InterPro"/>
</dbReference>
<accession>A0A376CHZ0</accession>
<dbReference type="InterPro" id="IPR046977">
    <property type="entry name" value="RsmC/RlmG"/>
</dbReference>
<dbReference type="PANTHER" id="PTHR47816:SF4">
    <property type="entry name" value="RIBOSOMAL RNA SMALL SUBUNIT METHYLTRANSFERASE C"/>
    <property type="match status" value="1"/>
</dbReference>
<dbReference type="OrthoDB" id="29650at2"/>
<dbReference type="Pfam" id="PF26049">
    <property type="entry name" value="RLMG_N"/>
    <property type="match status" value="1"/>
</dbReference>
<keyword evidence="4 7" id="KW-0808">Transferase</keyword>
<dbReference type="RefSeq" id="WP_018580496.1">
    <property type="nucleotide sequence ID" value="NZ_UFXQ01000001.1"/>
</dbReference>
<dbReference type="Pfam" id="PF05175">
    <property type="entry name" value="MTS"/>
    <property type="match status" value="1"/>
</dbReference>
<evidence type="ECO:0000313" key="8">
    <source>
        <dbReference type="Proteomes" id="UP000254467"/>
    </source>
</evidence>
<dbReference type="InterPro" id="IPR058679">
    <property type="entry name" value="RlmG_N"/>
</dbReference>
<evidence type="ECO:0000259" key="5">
    <source>
        <dbReference type="Pfam" id="PF05175"/>
    </source>
</evidence>
<dbReference type="GO" id="GO:0052916">
    <property type="term" value="F:23S rRNA (guanine(1835)-N(2))-methyltransferase activity"/>
    <property type="evidence" value="ECO:0007669"/>
    <property type="project" value="UniProtKB-EC"/>
</dbReference>
<dbReference type="InterPro" id="IPR029063">
    <property type="entry name" value="SAM-dependent_MTases_sf"/>
</dbReference>
<evidence type="ECO:0000313" key="7">
    <source>
        <dbReference type="EMBL" id="STC68091.1"/>
    </source>
</evidence>
<dbReference type="STRING" id="35756.GCA_001044155_01310"/>
<reference evidence="7 8" key="1">
    <citation type="submission" date="2018-06" db="EMBL/GenBank/DDBJ databases">
        <authorList>
            <consortium name="Pathogen Informatics"/>
            <person name="Doyle S."/>
        </authorList>
    </citation>
    <scope>NUCLEOTIDE SEQUENCE [LARGE SCALE GENOMIC DNA]</scope>
    <source>
        <strain evidence="7 8">NCTC11862</strain>
    </source>
</reference>